<sequence>MPTKSAAAGAAELWGGKERFVSAPAEAAADVTPSKAAEGAAAQQRPKRSFRVHVWPASPDARPEDKGKDTAAEVVSKEAASDGGHHQAAAPLQSAFEQPSSVEASSAAIDDAASVLAAAVRAGTCAGAGEGSGAAVETRAQDESQGATAPSIGSCALFGCAAGAAQASSAPPKAPPYRGKWAKARYFRPDLGPACQAAMPPAPLGAQPPDVKADNARAGGLSASHERLELMATKAMAAATTEDEARLAARRAAMAERMARARACRKGPTCGRKSVQPSKPVGHPGGTSRAGVAKPAGRSKAAAPAAKREAAATAAAQPAGATADADASPTRSQRARRPPRWLDDSCSAKRCIRMGGCVCGELRDVGAAAAEPAADVDGATPAACPTLVEGGVAASPEQPQLPAQRKRGRPRKPAAASVATAAGAEAAAPAAAAGAAGSIAAPAGPTRSAAL</sequence>
<proteinExistence type="predicted"/>
<accession>A0AAW1QX86</accession>
<keyword evidence="3" id="KW-1185">Reference proteome</keyword>
<comment type="caution">
    <text evidence="2">The sequence shown here is derived from an EMBL/GenBank/DDBJ whole genome shotgun (WGS) entry which is preliminary data.</text>
</comment>
<evidence type="ECO:0000313" key="2">
    <source>
        <dbReference type="EMBL" id="KAK9825905.1"/>
    </source>
</evidence>
<dbReference type="EMBL" id="JALJOU010000069">
    <property type="protein sequence ID" value="KAK9825905.1"/>
    <property type="molecule type" value="Genomic_DNA"/>
</dbReference>
<evidence type="ECO:0000256" key="1">
    <source>
        <dbReference type="SAM" id="MobiDB-lite"/>
    </source>
</evidence>
<feature type="region of interest" description="Disordered" evidence="1">
    <location>
        <begin position="391"/>
        <end position="423"/>
    </location>
</feature>
<dbReference type="AlphaFoldDB" id="A0AAW1QX86"/>
<name>A0AAW1QX86_9CHLO</name>
<gene>
    <name evidence="2" type="ORF">WJX81_003969</name>
</gene>
<dbReference type="Proteomes" id="UP001445335">
    <property type="component" value="Unassembled WGS sequence"/>
</dbReference>
<feature type="region of interest" description="Disordered" evidence="1">
    <location>
        <begin position="24"/>
        <end position="104"/>
    </location>
</feature>
<protein>
    <submittedName>
        <fullName evidence="2">Uncharacterized protein</fullName>
    </submittedName>
</protein>
<feature type="compositionally biased region" description="Low complexity" evidence="1">
    <location>
        <begin position="413"/>
        <end position="423"/>
    </location>
</feature>
<evidence type="ECO:0000313" key="3">
    <source>
        <dbReference type="Proteomes" id="UP001445335"/>
    </source>
</evidence>
<feature type="region of interest" description="Disordered" evidence="1">
    <location>
        <begin position="127"/>
        <end position="149"/>
    </location>
</feature>
<organism evidence="2 3">
    <name type="scientific">Elliptochloris bilobata</name>
    <dbReference type="NCBI Taxonomy" id="381761"/>
    <lineage>
        <taxon>Eukaryota</taxon>
        <taxon>Viridiplantae</taxon>
        <taxon>Chlorophyta</taxon>
        <taxon>core chlorophytes</taxon>
        <taxon>Trebouxiophyceae</taxon>
        <taxon>Trebouxiophyceae incertae sedis</taxon>
        <taxon>Elliptochloris clade</taxon>
        <taxon>Elliptochloris</taxon>
    </lineage>
</organism>
<feature type="compositionally biased region" description="Basic and acidic residues" evidence="1">
    <location>
        <begin position="61"/>
        <end position="85"/>
    </location>
</feature>
<reference evidence="2 3" key="1">
    <citation type="journal article" date="2024" name="Nat. Commun.">
        <title>Phylogenomics reveals the evolutionary origins of lichenization in chlorophyte algae.</title>
        <authorList>
            <person name="Puginier C."/>
            <person name="Libourel C."/>
            <person name="Otte J."/>
            <person name="Skaloud P."/>
            <person name="Haon M."/>
            <person name="Grisel S."/>
            <person name="Petersen M."/>
            <person name="Berrin J.G."/>
            <person name="Delaux P.M."/>
            <person name="Dal Grande F."/>
            <person name="Keller J."/>
        </authorList>
    </citation>
    <scope>NUCLEOTIDE SEQUENCE [LARGE SCALE GENOMIC DNA]</scope>
    <source>
        <strain evidence="2 3">SAG 245.80</strain>
    </source>
</reference>
<feature type="region of interest" description="Disordered" evidence="1">
    <location>
        <begin position="259"/>
        <end position="343"/>
    </location>
</feature>
<feature type="compositionally biased region" description="Low complexity" evidence="1">
    <location>
        <begin position="293"/>
        <end position="329"/>
    </location>
</feature>